<accession>A0A0U4D8K0</accession>
<name>A0A0U4D8K0_9ACTN</name>
<evidence type="ECO:0000313" key="4">
    <source>
        <dbReference type="Proteomes" id="UP000067689"/>
    </source>
</evidence>
<keyword evidence="1" id="KW-0812">Transmembrane</keyword>
<sequence length="471" mass="50037">MPGSEPGGAPAAAAELRVGRRTHPLTGVVQGGLWAGAAVVGLGASFLQGDRWEGVPWWVAVLAVVGGGLVVGELAGLVSWWFTRFVVDDEELRIDSGVLTRRSRRAAFERIQSVDVAEPLLARVVGLAEVRVDLAGGDESRLVVRFLPLAEARDVRRLLLRRAHGAQGDGPDDALPDHDGGELITRVPPERTLLGALLSLDLLAAVAALVAILLAALGFGAPLVVLGGVLPALSWAAQVVARRVVAEWGFVLWRTPHGLRIERGLLSLTAQTIPYARVQGVAVVEPVLWRRLGWCRLEVDVAGRAGSDDGDLDTTLLPIADRALAAALVAELVQDGGPDDEVVTVRASRRSWPFAPVGWRFRSLSLGRRRASSTTGWLHRRTSHAPHAKVQSFALRQGPLQRLRDLATVELHTPDGPVDVDVHHVDAAQARGVVLRAVDVARDERAQTATVGSASAGRVLGAGVDGADEVP</sequence>
<organism evidence="3 4">
    <name type="scientific">Aeromicrobium erythreum</name>
    <dbReference type="NCBI Taxonomy" id="2041"/>
    <lineage>
        <taxon>Bacteria</taxon>
        <taxon>Bacillati</taxon>
        <taxon>Actinomycetota</taxon>
        <taxon>Actinomycetes</taxon>
        <taxon>Propionibacteriales</taxon>
        <taxon>Nocardioidaceae</taxon>
        <taxon>Aeromicrobium</taxon>
    </lineage>
</organism>
<evidence type="ECO:0000256" key="1">
    <source>
        <dbReference type="SAM" id="Phobius"/>
    </source>
</evidence>
<evidence type="ECO:0000259" key="2">
    <source>
        <dbReference type="Pfam" id="PF03703"/>
    </source>
</evidence>
<dbReference type="KEGG" id="aer:AERYTH_07240"/>
<feature type="transmembrane region" description="Helical" evidence="1">
    <location>
        <begin position="58"/>
        <end position="83"/>
    </location>
</feature>
<keyword evidence="1" id="KW-0472">Membrane</keyword>
<dbReference type="InterPro" id="IPR005182">
    <property type="entry name" value="YdbS-like_PH"/>
</dbReference>
<dbReference type="STRING" id="2041.AERYTH_07240"/>
<dbReference type="OrthoDB" id="3190163at2"/>
<dbReference type="InterPro" id="IPR014529">
    <property type="entry name" value="UCP026631"/>
</dbReference>
<protein>
    <recommendedName>
        <fullName evidence="2">YdbS-like PH domain-containing protein</fullName>
    </recommendedName>
</protein>
<gene>
    <name evidence="3" type="ORF">AERYTH_07240</name>
</gene>
<dbReference type="EMBL" id="CP011502">
    <property type="protein sequence ID" value="ALX04498.1"/>
    <property type="molecule type" value="Genomic_DNA"/>
</dbReference>
<dbReference type="AlphaFoldDB" id="A0A0U4D8K0"/>
<feature type="transmembrane region" description="Helical" evidence="1">
    <location>
        <begin position="193"/>
        <end position="217"/>
    </location>
</feature>
<keyword evidence="1" id="KW-1133">Transmembrane helix</keyword>
<dbReference type="PANTHER" id="PTHR34473:SF2">
    <property type="entry name" value="UPF0699 TRANSMEMBRANE PROTEIN YDBT"/>
    <property type="match status" value="1"/>
</dbReference>
<evidence type="ECO:0000313" key="3">
    <source>
        <dbReference type="EMBL" id="ALX04498.1"/>
    </source>
</evidence>
<dbReference type="Pfam" id="PF03703">
    <property type="entry name" value="bPH_2"/>
    <property type="match status" value="3"/>
</dbReference>
<feature type="domain" description="YdbS-like PH" evidence="2">
    <location>
        <begin position="250"/>
        <end position="328"/>
    </location>
</feature>
<feature type="transmembrane region" description="Helical" evidence="1">
    <location>
        <begin position="25"/>
        <end position="46"/>
    </location>
</feature>
<keyword evidence="4" id="KW-1185">Reference proteome</keyword>
<feature type="transmembrane region" description="Helical" evidence="1">
    <location>
        <begin position="223"/>
        <end position="241"/>
    </location>
</feature>
<feature type="domain" description="YdbS-like PH" evidence="2">
    <location>
        <begin position="80"/>
        <end position="158"/>
    </location>
</feature>
<proteinExistence type="predicted"/>
<dbReference type="PANTHER" id="PTHR34473">
    <property type="entry name" value="UPF0699 TRANSMEMBRANE PROTEIN YDBS"/>
    <property type="match status" value="1"/>
</dbReference>
<feature type="domain" description="YdbS-like PH" evidence="2">
    <location>
        <begin position="359"/>
        <end position="431"/>
    </location>
</feature>
<reference evidence="3 4" key="1">
    <citation type="journal article" date="1991" name="Int. J. Syst. Bacteriol.">
        <title>Description of the erythromycin-producing bacterium Arthrobacter sp. strain NRRL B-3381 as Aeromicrobium erythreum gen. nov., sp. nov.</title>
        <authorList>
            <person name="Miller E.S."/>
            <person name="Woese C.R."/>
            <person name="Brenner S."/>
        </authorList>
    </citation>
    <scope>NUCLEOTIDE SEQUENCE [LARGE SCALE GENOMIC DNA]</scope>
    <source>
        <strain evidence="3 4">AR18</strain>
    </source>
</reference>
<dbReference type="RefSeq" id="WP_067856549.1">
    <property type="nucleotide sequence ID" value="NZ_CP011502.1"/>
</dbReference>
<dbReference type="Proteomes" id="UP000067689">
    <property type="component" value="Chromosome"/>
</dbReference>
<dbReference type="PIRSF" id="PIRSF026631">
    <property type="entry name" value="UCP026631"/>
    <property type="match status" value="1"/>
</dbReference>